<feature type="domain" description="LysM" evidence="4">
    <location>
        <begin position="2808"/>
        <end position="2857"/>
    </location>
</feature>
<proteinExistence type="predicted"/>
<evidence type="ECO:0000256" key="1">
    <source>
        <dbReference type="ARBA" id="ARBA00022737"/>
    </source>
</evidence>
<dbReference type="Pfam" id="PF08808">
    <property type="entry name" value="RES"/>
    <property type="match status" value="1"/>
</dbReference>
<keyword evidence="1" id="KW-0677">Repeat</keyword>
<evidence type="ECO:0000256" key="3">
    <source>
        <dbReference type="SAM" id="Phobius"/>
    </source>
</evidence>
<feature type="region of interest" description="Disordered" evidence="2">
    <location>
        <begin position="3097"/>
        <end position="3128"/>
    </location>
</feature>
<feature type="compositionally biased region" description="Low complexity" evidence="2">
    <location>
        <begin position="3116"/>
        <end position="3126"/>
    </location>
</feature>
<feature type="transmembrane region" description="Helical" evidence="3">
    <location>
        <begin position="2961"/>
        <end position="2981"/>
    </location>
</feature>
<dbReference type="Pfam" id="PF25023">
    <property type="entry name" value="TEN_YD-shell"/>
    <property type="match status" value="3"/>
</dbReference>
<keyword evidence="3" id="KW-0472">Membrane</keyword>
<evidence type="ECO:0000259" key="4">
    <source>
        <dbReference type="PROSITE" id="PS51782"/>
    </source>
</evidence>
<evidence type="ECO:0000313" key="5">
    <source>
        <dbReference type="EMBL" id="MFC4314274.1"/>
    </source>
</evidence>
<feature type="transmembrane region" description="Helical" evidence="3">
    <location>
        <begin position="2929"/>
        <end position="2949"/>
    </location>
</feature>
<reference evidence="6" key="1">
    <citation type="journal article" date="2019" name="Int. J. Syst. Evol. Microbiol.">
        <title>The Global Catalogue of Microorganisms (GCM) 10K type strain sequencing project: providing services to taxonomists for standard genome sequencing and annotation.</title>
        <authorList>
            <consortium name="The Broad Institute Genomics Platform"/>
            <consortium name="The Broad Institute Genome Sequencing Center for Infectious Disease"/>
            <person name="Wu L."/>
            <person name="Ma J."/>
        </authorList>
    </citation>
    <scope>NUCLEOTIDE SEQUENCE [LARGE SCALE GENOMIC DNA]</scope>
    <source>
        <strain evidence="6">CGMCC 1.10759</strain>
    </source>
</reference>
<dbReference type="Proteomes" id="UP001595904">
    <property type="component" value="Unassembled WGS sequence"/>
</dbReference>
<dbReference type="InterPro" id="IPR050708">
    <property type="entry name" value="T6SS_VgrG/RHS"/>
</dbReference>
<evidence type="ECO:0000256" key="2">
    <source>
        <dbReference type="SAM" id="MobiDB-lite"/>
    </source>
</evidence>
<dbReference type="InterPro" id="IPR056823">
    <property type="entry name" value="TEN-like_YD-shell"/>
</dbReference>
<keyword evidence="6" id="KW-1185">Reference proteome</keyword>
<protein>
    <submittedName>
        <fullName evidence="5">RES domain-containing protein</fullName>
    </submittedName>
</protein>
<keyword evidence="3" id="KW-0812">Transmembrane</keyword>
<sequence length="3525" mass="383401">MAGLAGGALTPTLLDTLTGNTSTDRDSLTSYQYSLTGKVSSIRTAVTANPTSDRLTTFTYNAFGENDVKLEVFDSTRTPRTEYKYDKRGQLTLTRWDSAAGGLDTSEARTYDAFGHLRTVTDARSNVSSRFEYDRLGQQTASIDFNTADRTVTSYDAFGRVFNVYDPYNRLTTYRYDEANRLMIVTTPESIVIGTEFNRHGQVLEVRAAGGTTTYSYDRDGQLTHVSDDRGTLESRSYDSGGRQITTTDANGVVTRFTYDAANRVLSRIEDVGGLSLTTTYTYDGLGRVTAVVEPSGRRTDTTYYRDGSIEQTVVANGSEPITTRYVYDRAGHVLTMTEGYDSDNPRVTEYRYDNLGRVTHEIVDPGSGFHANGQPILNLTTRYFYDDNGNLTRKIDGEQNSTWYVYDEDNRLTHTIDALGGVTITKYDYEDRVIETRRIATALPLETRNTLAGLNEVTLANFSVTETGADRTQQTVYDLDGRGRFSIDAMGGVIERTFDDNGNVTRERAYAARVPVIPYTSVSQVVIALGSAVVDNIQAEDRVQWTAYDLRGQATFTVDASGAVVRFVYDENGNITSKTAYATKIATSGTLSNGVLETWADQPANRDVEHDRVTRYWYDATGRLRYTLDAQGYVTELRYNDAGREDKKIVYAAPQTIPSGATTANIGTSIALTPTADQTTTTTYDAAGRVSRVTDASVQGYYEEYTYDALGNKLSYRNKLGATWHYVYDANGRLKEEHSPPVLVTRFDDSDSAVSAGPPHSFVIVTRMEYDDLGNVISRTEGILRDVNNPLIEDASDARTTDYEYDELGRQTATVFPEVGVYADTAGDAMFTNITRTETRVRLRNEVGYDVFGNAWRNEDVTGNVSYKLYDRLGRVTKDIDALGYVTSYEYDTFGNQTSLTRHAAAMTGPQPTSGASTIAVAVNSATDRTITKTYDRLNRVRSVIEPETYIFQTSSGANYAGTGDDAGATTVFQYNAFGDIELESRLIVDSTYARTYYYYDRMGRKTAQIDAEGYLTTFEYDETGDLKGQVEFATRITSAITTTSYTPPAPSNSDRHAVFVYDKLNRLIEERHSITYSAFANDNAGAALNEQQGNDVTEYGYDAMGNKTRVAVNGAETLTYYDELGRIRGVVEPERNRGDGEVIRPVTVTNRDAFGNAVRTIQYAQDATLTSNDFAVNGSALDRTTLMSYDSLNRVTHAVDPTGAHRYASYTARGDAAKEWQPVVNNDSVTEFVVTLYDYDALGRQTTITEPQSLGTGGSTVVRTSVYNAFGEVTLKTINGVAHESFEYDRAGRVWRTNGGDGVTKLYLYNLAGQATVEIRSQSHDLSVSSVTVDSLRGNLASYEPMRVETVYDKLGRILEKREVQFDADSLVEASTGTFELIDANPWVFLQFNHDRPNDQVKLLYRALGSTGAWLDGPEVQYIGGVLWRADVSSLLGEHEYKVTFTTPGASSYYAFHTGTFEVEASSPANTLELTPNTTTAARNLSMTAAGPVVTATWSPESTGNQAFFQMSLDGVNWYSAQAGLSGGMWVATLNNIADNNNWQYRVVENVNGLPLTMSSGTLEKQGATLERNITGINSQGYQFAYIDPADVTVGASAQNVDAVFNWSTASVIDDWQFRWRPYVPGQSPTTGWTTTNNGSLANLPPGDYQFQLTIWTTIYEFDQPPRLDVSNNTTGMFRVANGGVSVIQQTYQYGMADLVVQSVNPHTALAPVTISWPGVGFGSYFDKIGYKIVGTEGHPANFPNKGLAPTSGVVQTTLQVGQTYDVIIERWRISNDTFPPSEVFESTYTFRFTVVPGTNPSLQYVSTTIPFIGPATVDPTNRSVLTFPRPTRPNSTVKISFTGGGNSYSYDVVVPAPGNLCTVDLDALNLPPGFTYVFRIDYYQSGNWYGNNAGEFVLSQAATGPGKVTLHPGTLDQVTGLQQIFDNSGRALLYWPSPANALGSDQIQFVVYVQDPNHPNNPPVAQTITRLPWDRDGNGTNDGWVVDLSALPATNHRYELTYKRSGSGIPYRIASGIVAVYLPTLTGGDFTDTTSSAPELLPTAVTPLFQQSLDRWGNVLSYTQAAQTSAAQTTTYVYNQRNQVTHVTLPSVSVVSTINGIVSAPVSDNPESSNYYDRQGRLIATVDPNGNRNRIWYNAAGQVLKEQQAELTGITGTASGAKQYVYNAFGEQIQITDALGYKTRLRYDAGGRLRWTSQEVVAGAFAAADGSADPNDILETFNYAIDQTNIVTIAYGYDQAGRRITETTGEMMSGSTAAETVRYWYDLQGNLIRRRLPMGAGYETTYSYDPYGNGKKTRETDAIGGTQNWSYDTFGRLQTYTDIHGEINGSAIGSTTTYQYNYAGLLEHQTSTYGQDITYDYDDAGRVISIIENSHGTPEGNNQFLEDVVRSSFYSYDAAGRRTRERVIVNGHEYQDTIVSYDALGRISNLQDARYTTTYEYDAAGNRTHIESYYADGAGMTHDDLWYTYDGANRVTISQGGVNAQGRVDAIVTNQGIMLRQGVKLGYNAAGQRIESQQAGPSYVINEQTGYLETIEESTYTAYYKYDGLGRLTRESRMPDGGAYTGSPLNELWNERTYDRASRLVEQHVKSIVGNTISRRDSVMQYDDNGRIATQTSRVLDFSTGNYEPVDSTVTYGQSTFTNGTWSNGFDAAGNLRGYEVTVDDDTTNYFYKYRSGTAYQETAHGDDGGDGAGGLQGGSTLRRYNLNGELIAFVDEHAHGKDRYFVNNAEGAAIKVIQGNYTSSSSAAFQAAMEGNNHADKPQHQLMFDGKQIGTLQSIGGEFLANFDVNYTPISEDYPSSTPSQVVVQKDDTLRLIAARIWGDGNLWYVIADANGLQDGPDAMLTPGELLQIPNEVVSLSNTSGTFKPFDINAVLGDTTPSQPAPPPPKNGGGCGIVGVILVVVVAIVVSVVTYGALSGEMSAWAAGAIAGAAGSVASQFTGMLTGVQDGFDWKGVALGALGGGIAAGLGSSTTWANAIKDMPAWAQTAVTAAASSALAQGIAVATDLQEKFSWRAVAAAAVAAPIARGIGIAAGGSDTFPGQVLSALAGSVTRQAITNKGHVDGVGVAADVFGNLLGNSMLAVIAPNAPRFNDSRSGNQGQQPSGGGGAPAPTSATAGTSLTNNPANAIYHSAATSSSSGSTYQFSLNNTRMDGVLVTAPTWKLGEEFIYERLVSMFGYDGDRAAARAQSLYNHDIRLRDRVTNPLPAMLKGMANQLVQPVLQVADLGLVGRGLVQNKFSDWSHGWVPRFEAQDYFVSDVGRAAANGAGISETLPLGLQSSTLGSVGYHSYSATTNVMAGNYLDAAFDTGMVGLNFLGAGGITTAPTVLGRLEPKLSPQMFHGLEMNEGVRVVGQRPALNIDDVVKDGALPEATTLDSDLYRSVKVGHDPVFIHPKTVEANHRYSGPGQSGIYFSTEAHVAEAEVTHNGGSLVGRETHLFPDQSVPELLDLTNPAVRESLGVDLKDLLRTGGTRAWRYEVTHKVGIWAQQNGYRGIIAYSAQVNGGKNLVLFSSQGIVK</sequence>
<dbReference type="InterPro" id="IPR018392">
    <property type="entry name" value="LysM"/>
</dbReference>
<dbReference type="PANTHER" id="PTHR32305">
    <property type="match status" value="1"/>
</dbReference>
<evidence type="ECO:0000313" key="6">
    <source>
        <dbReference type="Proteomes" id="UP001595904"/>
    </source>
</evidence>
<gene>
    <name evidence="5" type="ORF">ACFPN2_34740</name>
</gene>
<organism evidence="5 6">
    <name type="scientific">Steroidobacter flavus</name>
    <dbReference type="NCBI Taxonomy" id="1842136"/>
    <lineage>
        <taxon>Bacteria</taxon>
        <taxon>Pseudomonadati</taxon>
        <taxon>Pseudomonadota</taxon>
        <taxon>Gammaproteobacteria</taxon>
        <taxon>Steroidobacterales</taxon>
        <taxon>Steroidobacteraceae</taxon>
        <taxon>Steroidobacter</taxon>
    </lineage>
</organism>
<feature type="transmembrane region" description="Helical" evidence="3">
    <location>
        <begin position="2900"/>
        <end position="2922"/>
    </location>
</feature>
<dbReference type="InterPro" id="IPR014914">
    <property type="entry name" value="RES_dom"/>
</dbReference>
<dbReference type="Gene3D" id="2.180.10.10">
    <property type="entry name" value="RHS repeat-associated core"/>
    <property type="match status" value="8"/>
</dbReference>
<dbReference type="RefSeq" id="WP_380605324.1">
    <property type="nucleotide sequence ID" value="NZ_JBHSDU010000015.1"/>
</dbReference>
<accession>A0ABV8T766</accession>
<name>A0ABV8T766_9GAMM</name>
<keyword evidence="3" id="KW-1133">Transmembrane helix</keyword>
<dbReference type="Pfam" id="PF05593">
    <property type="entry name" value="RHS_repeat"/>
    <property type="match status" value="4"/>
</dbReference>
<dbReference type="InterPro" id="IPR031325">
    <property type="entry name" value="RHS_repeat"/>
</dbReference>
<dbReference type="InterPro" id="IPR036779">
    <property type="entry name" value="LysM_dom_sf"/>
</dbReference>
<comment type="caution">
    <text evidence="5">The sequence shown here is derived from an EMBL/GenBank/DDBJ whole genome shotgun (WGS) entry which is preliminary data.</text>
</comment>
<dbReference type="PANTHER" id="PTHR32305:SF15">
    <property type="entry name" value="PROTEIN RHSA-RELATED"/>
    <property type="match status" value="1"/>
</dbReference>
<dbReference type="InterPro" id="IPR006530">
    <property type="entry name" value="YD"/>
</dbReference>
<dbReference type="Gene3D" id="3.10.350.10">
    <property type="entry name" value="LysM domain"/>
    <property type="match status" value="1"/>
</dbReference>
<dbReference type="PROSITE" id="PS51782">
    <property type="entry name" value="LYSM"/>
    <property type="match status" value="1"/>
</dbReference>
<dbReference type="NCBIfam" id="TIGR01643">
    <property type="entry name" value="YD_repeat_2x"/>
    <property type="match status" value="4"/>
</dbReference>
<dbReference type="EMBL" id="JBHSDU010000015">
    <property type="protein sequence ID" value="MFC4314274.1"/>
    <property type="molecule type" value="Genomic_DNA"/>
</dbReference>